<dbReference type="Pfam" id="PF13392">
    <property type="entry name" value="HNH_3"/>
    <property type="match status" value="1"/>
</dbReference>
<feature type="region of interest" description="Disordered" evidence="1">
    <location>
        <begin position="131"/>
        <end position="153"/>
    </location>
</feature>
<dbReference type="InterPro" id="IPR044925">
    <property type="entry name" value="His-Me_finger_sf"/>
</dbReference>
<feature type="domain" description="HNH nuclease" evidence="2">
    <location>
        <begin position="93"/>
        <end position="136"/>
    </location>
</feature>
<dbReference type="EMBL" id="LAZR01008140">
    <property type="protein sequence ID" value="KKM80701.1"/>
    <property type="molecule type" value="Genomic_DNA"/>
</dbReference>
<organism evidence="3">
    <name type="scientific">marine sediment metagenome</name>
    <dbReference type="NCBI Taxonomy" id="412755"/>
    <lineage>
        <taxon>unclassified sequences</taxon>
        <taxon>metagenomes</taxon>
        <taxon>ecological metagenomes</taxon>
    </lineage>
</organism>
<comment type="caution">
    <text evidence="3">The sequence shown here is derived from an EMBL/GenBank/DDBJ whole genome shotgun (WGS) entry which is preliminary data.</text>
</comment>
<gene>
    <name evidence="3" type="ORF">LCGC14_1337240</name>
</gene>
<protein>
    <recommendedName>
        <fullName evidence="2">HNH nuclease domain-containing protein</fullName>
    </recommendedName>
</protein>
<dbReference type="InterPro" id="IPR044930">
    <property type="entry name" value="Homing_endonuclease_His-Me"/>
</dbReference>
<dbReference type="InterPro" id="IPR003615">
    <property type="entry name" value="HNH_nuc"/>
</dbReference>
<dbReference type="GO" id="GO:0004519">
    <property type="term" value="F:endonuclease activity"/>
    <property type="evidence" value="ECO:0007669"/>
    <property type="project" value="InterPro"/>
</dbReference>
<dbReference type="SUPFAM" id="SSF54060">
    <property type="entry name" value="His-Me finger endonucleases"/>
    <property type="match status" value="1"/>
</dbReference>
<evidence type="ECO:0000256" key="1">
    <source>
        <dbReference type="SAM" id="MobiDB-lite"/>
    </source>
</evidence>
<proteinExistence type="predicted"/>
<accession>A0A0F9L124</accession>
<name>A0A0F9L124_9ZZZZ</name>
<evidence type="ECO:0000313" key="3">
    <source>
        <dbReference type="EMBL" id="KKM80701.1"/>
    </source>
</evidence>
<reference evidence="3" key="1">
    <citation type="journal article" date="2015" name="Nature">
        <title>Complex archaea that bridge the gap between prokaryotes and eukaryotes.</title>
        <authorList>
            <person name="Spang A."/>
            <person name="Saw J.H."/>
            <person name="Jorgensen S.L."/>
            <person name="Zaremba-Niedzwiedzka K."/>
            <person name="Martijn J."/>
            <person name="Lind A.E."/>
            <person name="van Eijk R."/>
            <person name="Schleper C."/>
            <person name="Guy L."/>
            <person name="Ettema T.J."/>
        </authorList>
    </citation>
    <scope>NUCLEOTIDE SEQUENCE</scope>
</reference>
<dbReference type="AlphaFoldDB" id="A0A0F9L124"/>
<evidence type="ECO:0000259" key="2">
    <source>
        <dbReference type="Pfam" id="PF13392"/>
    </source>
</evidence>
<dbReference type="Gene3D" id="3.90.75.10">
    <property type="entry name" value="Homing Intron 3 (I-ppo) Encoded Endonuclease, Chain A"/>
    <property type="match status" value="1"/>
</dbReference>
<sequence>MSGASLDRNVQKSETYTSHTYTSGTDTLRWNFLKLELRWNPCYTEGMETTRKDRAYFYSLCRISDDPDVCWVWIHTMDSDGYGCLNFHGKRWAAHRLSWTLQHGPIPQRLMIIHSCDNRSCVNPDHLRPGTAQENSTDMVVRGRSRPGSQNANAKLTEAAVIEIRRRRKAGERGIDLAVEFRVHPSNISGAYTGKQWRHVT</sequence>